<accession>A0A2A6E2C9</accession>
<dbReference type="EMBL" id="MOXJ01000005">
    <property type="protein sequence ID" value="PDO11082.1"/>
    <property type="molecule type" value="Genomic_DNA"/>
</dbReference>
<evidence type="ECO:0000256" key="2">
    <source>
        <dbReference type="SAM" id="Phobius"/>
    </source>
</evidence>
<dbReference type="GO" id="GO:0005524">
    <property type="term" value="F:ATP binding"/>
    <property type="evidence" value="ECO:0007669"/>
    <property type="project" value="UniProtKB-UniRule"/>
</dbReference>
<keyword evidence="1" id="KW-0547">Nucleotide-binding</keyword>
<feature type="transmembrane region" description="Helical" evidence="2">
    <location>
        <begin position="288"/>
        <end position="308"/>
    </location>
</feature>
<dbReference type="PROSITE" id="PS50011">
    <property type="entry name" value="PROTEIN_KINASE_DOM"/>
    <property type="match status" value="1"/>
</dbReference>
<evidence type="ECO:0000313" key="4">
    <source>
        <dbReference type="EMBL" id="PDO11082.1"/>
    </source>
</evidence>
<name>A0A2A6E2C9_9BACL</name>
<dbReference type="GO" id="GO:0004672">
    <property type="term" value="F:protein kinase activity"/>
    <property type="evidence" value="ECO:0007669"/>
    <property type="project" value="InterPro"/>
</dbReference>
<dbReference type="PROSITE" id="PS00107">
    <property type="entry name" value="PROTEIN_KINASE_ATP"/>
    <property type="match status" value="1"/>
</dbReference>
<dbReference type="InterPro" id="IPR011009">
    <property type="entry name" value="Kinase-like_dom_sf"/>
</dbReference>
<evidence type="ECO:0000259" key="3">
    <source>
        <dbReference type="PROSITE" id="PS50011"/>
    </source>
</evidence>
<dbReference type="AlphaFoldDB" id="A0A2A6E2C9"/>
<keyword evidence="1" id="KW-0067">ATP-binding</keyword>
<feature type="binding site" evidence="1">
    <location>
        <position position="60"/>
    </location>
    <ligand>
        <name>ATP</name>
        <dbReference type="ChEBI" id="CHEBI:30616"/>
    </ligand>
</feature>
<organism evidence="4 5">
    <name type="scientific">Candidatus Reconcilbacillus cellulovorans</name>
    <dbReference type="NCBI Taxonomy" id="1906605"/>
    <lineage>
        <taxon>Bacteria</taxon>
        <taxon>Bacillati</taxon>
        <taxon>Bacillota</taxon>
        <taxon>Bacilli</taxon>
        <taxon>Bacillales</taxon>
        <taxon>Paenibacillaceae</taxon>
        <taxon>Candidatus Reconcilbacillus</taxon>
    </lineage>
</organism>
<keyword evidence="2" id="KW-1133">Transmembrane helix</keyword>
<reference evidence="4 5" key="1">
    <citation type="submission" date="2016-12" db="EMBL/GenBank/DDBJ databases">
        <title>Candidatus Reconcilibacillus cellulovorans genome.</title>
        <authorList>
            <person name="Kolinko S."/>
            <person name="Wu Y.-W."/>
            <person name="Tachea F."/>
            <person name="Denzel E."/>
            <person name="Hiras J."/>
            <person name="Baecker N."/>
            <person name="Chan L.J."/>
            <person name="Eichorst S.A."/>
            <person name="Frey D."/>
            <person name="Adams P.D."/>
            <person name="Pray T."/>
            <person name="Tanjore D."/>
            <person name="Petzold C.J."/>
            <person name="Gladden J.M."/>
            <person name="Simmons B.A."/>
            <person name="Singer S.W."/>
        </authorList>
    </citation>
    <scope>NUCLEOTIDE SEQUENCE [LARGE SCALE GENOMIC DNA]</scope>
    <source>
        <strain evidence="4">JTherm</strain>
    </source>
</reference>
<evidence type="ECO:0000313" key="5">
    <source>
        <dbReference type="Proteomes" id="UP000243688"/>
    </source>
</evidence>
<feature type="domain" description="Protein kinase" evidence="3">
    <location>
        <begin position="33"/>
        <end position="309"/>
    </location>
</feature>
<comment type="caution">
    <text evidence="4">The sequence shown here is derived from an EMBL/GenBank/DDBJ whole genome shotgun (WGS) entry which is preliminary data.</text>
</comment>
<protein>
    <recommendedName>
        <fullName evidence="3">Protein kinase domain-containing protein</fullName>
    </recommendedName>
</protein>
<keyword evidence="2" id="KW-0812">Transmembrane</keyword>
<dbReference type="InterPro" id="IPR017441">
    <property type="entry name" value="Protein_kinase_ATP_BS"/>
</dbReference>
<dbReference type="Gene3D" id="1.10.510.10">
    <property type="entry name" value="Transferase(Phosphotransferase) domain 1"/>
    <property type="match status" value="1"/>
</dbReference>
<dbReference type="SUPFAM" id="SSF56112">
    <property type="entry name" value="Protein kinase-like (PK-like)"/>
    <property type="match status" value="1"/>
</dbReference>
<dbReference type="SMART" id="SM00220">
    <property type="entry name" value="S_TKc"/>
    <property type="match status" value="1"/>
</dbReference>
<keyword evidence="2" id="KW-0472">Membrane</keyword>
<proteinExistence type="predicted"/>
<gene>
    <name evidence="4" type="ORF">BLM47_03540</name>
</gene>
<sequence>MANRFVITSFETPSAFRLAPGCTIVGKWGGRRYVVERLLGEGAGGAVYAVRSAQGLAALKFGRDALSLQSEINAVHTLIDRGAVSPDSLLDADDWRSPDGVFSFYVAAYREGEDIVRFVRRRGADWFGTVTVGLLGRLEAIHRAGWAYGDLKPAHVLVGPYGKVELVDFGGATPFGQAVREFTERYDRGFWRAGDRTADPGYDLFAFAVMCLEMDGAVRLQNADRHPRMLLKRLDASAALRPVAGLLREMLSGPHRSTSELAADWRRAVRVGRSFSPRMAGRVPNGPIVAGFALSAAMFAAAAALYVLK</sequence>
<evidence type="ECO:0000256" key="1">
    <source>
        <dbReference type="PROSITE-ProRule" id="PRU10141"/>
    </source>
</evidence>
<dbReference type="InterPro" id="IPR000719">
    <property type="entry name" value="Prot_kinase_dom"/>
</dbReference>
<dbReference type="Proteomes" id="UP000243688">
    <property type="component" value="Unassembled WGS sequence"/>
</dbReference>